<feature type="chain" id="PRO_5009853225" description="DUF4440 domain-containing protein" evidence="1">
    <location>
        <begin position="26"/>
        <end position="154"/>
    </location>
</feature>
<dbReference type="Gene3D" id="3.10.450.50">
    <property type="match status" value="1"/>
</dbReference>
<dbReference type="InterPro" id="IPR032710">
    <property type="entry name" value="NTF2-like_dom_sf"/>
</dbReference>
<protein>
    <recommendedName>
        <fullName evidence="2">DUF4440 domain-containing protein</fullName>
    </recommendedName>
</protein>
<dbReference type="SUPFAM" id="SSF54427">
    <property type="entry name" value="NTF2-like"/>
    <property type="match status" value="1"/>
</dbReference>
<dbReference type="InterPro" id="IPR027843">
    <property type="entry name" value="DUF4440"/>
</dbReference>
<gene>
    <name evidence="3" type="ORF">BJI69_14620</name>
</gene>
<reference evidence="4" key="1">
    <citation type="submission" date="2016-09" db="EMBL/GenBank/DDBJ databases">
        <authorList>
            <person name="Lysoe E."/>
        </authorList>
    </citation>
    <scope>NUCLEOTIDE SEQUENCE [LARGE SCALE GENOMIC DNA]</scope>
    <source>
        <strain evidence="4">LJ96T</strain>
    </source>
</reference>
<feature type="signal peptide" evidence="1">
    <location>
        <begin position="1"/>
        <end position="25"/>
    </location>
</feature>
<dbReference type="KEGG" id="lrz:BJI69_14620"/>
<sequence>MRDATRLLGLAGLLFVAVVLRPAAAATSASTEAEITRLEDDWRTARIKGDTVFLEHFYAKDLVIQGMNGSALPRDEDIALFASGQIKPSFIDHGPLRIQLMGDTAVVTGTDHLGGTYKGHSGEMNLRFTDVFFRRDGRWQLVATQATKIADPPH</sequence>
<organism evidence="3 4">
    <name type="scientific">Luteibacter rhizovicinus DSM 16549</name>
    <dbReference type="NCBI Taxonomy" id="1440763"/>
    <lineage>
        <taxon>Bacteria</taxon>
        <taxon>Pseudomonadati</taxon>
        <taxon>Pseudomonadota</taxon>
        <taxon>Gammaproteobacteria</taxon>
        <taxon>Lysobacterales</taxon>
        <taxon>Rhodanobacteraceae</taxon>
        <taxon>Luteibacter</taxon>
    </lineage>
</organism>
<proteinExistence type="predicted"/>
<dbReference type="OrthoDB" id="5955095at2"/>
<keyword evidence="1" id="KW-0732">Signal</keyword>
<evidence type="ECO:0000313" key="4">
    <source>
        <dbReference type="Proteomes" id="UP000182987"/>
    </source>
</evidence>
<dbReference type="Pfam" id="PF14534">
    <property type="entry name" value="DUF4440"/>
    <property type="match status" value="1"/>
</dbReference>
<evidence type="ECO:0000259" key="2">
    <source>
        <dbReference type="Pfam" id="PF14534"/>
    </source>
</evidence>
<evidence type="ECO:0000313" key="3">
    <source>
        <dbReference type="EMBL" id="APG05006.1"/>
    </source>
</evidence>
<dbReference type="AlphaFoldDB" id="A0A1L3EVB9"/>
<feature type="domain" description="DUF4440" evidence="2">
    <location>
        <begin position="35"/>
        <end position="141"/>
    </location>
</feature>
<accession>A0A1L3EVB9</accession>
<name>A0A1L3EVB9_9GAMM</name>
<keyword evidence="4" id="KW-1185">Reference proteome</keyword>
<dbReference type="RefSeq" id="WP_052767334.1">
    <property type="nucleotide sequence ID" value="NZ_CP017480.1"/>
</dbReference>
<dbReference type="STRING" id="1440763.BJI69_14620"/>
<evidence type="ECO:0000256" key="1">
    <source>
        <dbReference type="SAM" id="SignalP"/>
    </source>
</evidence>
<dbReference type="Proteomes" id="UP000182987">
    <property type="component" value="Chromosome"/>
</dbReference>
<dbReference type="EMBL" id="CP017480">
    <property type="protein sequence ID" value="APG05006.1"/>
    <property type="molecule type" value="Genomic_DNA"/>
</dbReference>